<evidence type="ECO:0000256" key="6">
    <source>
        <dbReference type="ARBA" id="ARBA00022694"/>
    </source>
</evidence>
<keyword evidence="4 7" id="KW-0808">Transferase</keyword>
<feature type="binding site" evidence="7">
    <location>
        <position position="58"/>
    </location>
    <ligand>
        <name>S-adenosyl-L-methionine</name>
        <dbReference type="ChEBI" id="CHEBI:59789"/>
    </ligand>
</feature>
<dbReference type="InterPro" id="IPR055361">
    <property type="entry name" value="tRNA_methyltr_TrmB_bact"/>
</dbReference>
<feature type="binding site" evidence="7">
    <location>
        <position position="110"/>
    </location>
    <ligand>
        <name>S-adenosyl-L-methionine</name>
        <dbReference type="ChEBI" id="CHEBI:59789"/>
    </ligand>
</feature>
<evidence type="ECO:0000313" key="9">
    <source>
        <dbReference type="Proteomes" id="UP001317963"/>
    </source>
</evidence>
<keyword evidence="5 7" id="KW-0949">S-adenosyl-L-methionine</keyword>
<evidence type="ECO:0000313" key="8">
    <source>
        <dbReference type="EMBL" id="UZP73656.1"/>
    </source>
</evidence>
<organism evidence="8 9">
    <name type="scientific">Candidatus Paraluminiphilus aquimaris</name>
    <dbReference type="NCBI Taxonomy" id="2518994"/>
    <lineage>
        <taxon>Bacteria</taxon>
        <taxon>Pseudomonadati</taxon>
        <taxon>Pseudomonadota</taxon>
        <taxon>Gammaproteobacteria</taxon>
        <taxon>Cellvibrionales</taxon>
        <taxon>Halieaceae</taxon>
        <taxon>Candidatus Paraluminiphilus</taxon>
    </lineage>
</organism>
<reference evidence="8 9" key="1">
    <citation type="submission" date="2019-02" db="EMBL/GenBank/DDBJ databases">
        <title>Halieaceae_genomes.</title>
        <authorList>
            <person name="Li S.-H."/>
        </authorList>
    </citation>
    <scope>NUCLEOTIDE SEQUENCE [LARGE SCALE GENOMIC DNA]</scope>
    <source>
        <strain evidence="8 9">JH123</strain>
    </source>
</reference>
<dbReference type="NCBIfam" id="TIGR00091">
    <property type="entry name" value="tRNA (guanosine(46)-N7)-methyltransferase TrmB"/>
    <property type="match status" value="1"/>
</dbReference>
<gene>
    <name evidence="7 8" type="primary">trmB</name>
    <name evidence="8" type="ORF">E0F26_02415</name>
</gene>
<evidence type="ECO:0000256" key="7">
    <source>
        <dbReference type="HAMAP-Rule" id="MF_01057"/>
    </source>
</evidence>
<comment type="function">
    <text evidence="2 7">Catalyzes the formation of N(7)-methylguanine at position 46 (m7G46) in tRNA.</text>
</comment>
<comment type="pathway">
    <text evidence="7">tRNA modification; N(7)-methylguanine-tRNA biosynthesis.</text>
</comment>
<dbReference type="Gene3D" id="3.40.50.150">
    <property type="entry name" value="Vaccinia Virus protein VP39"/>
    <property type="match status" value="1"/>
</dbReference>
<evidence type="ECO:0000256" key="4">
    <source>
        <dbReference type="ARBA" id="ARBA00022679"/>
    </source>
</evidence>
<dbReference type="PROSITE" id="PS51625">
    <property type="entry name" value="SAM_MT_TRMB"/>
    <property type="match status" value="1"/>
</dbReference>
<evidence type="ECO:0000256" key="5">
    <source>
        <dbReference type="ARBA" id="ARBA00022691"/>
    </source>
</evidence>
<dbReference type="EMBL" id="CP036501">
    <property type="protein sequence ID" value="UZP73656.1"/>
    <property type="molecule type" value="Genomic_DNA"/>
</dbReference>
<name>A0ABY6Q465_9GAMM</name>
<dbReference type="PANTHER" id="PTHR23417:SF14">
    <property type="entry name" value="PENTACOTRIPEPTIDE-REPEAT REGION OF PRORP DOMAIN-CONTAINING PROTEIN"/>
    <property type="match status" value="1"/>
</dbReference>
<dbReference type="InterPro" id="IPR003358">
    <property type="entry name" value="tRNA_(Gua-N-7)_MeTrfase_Trmb"/>
</dbReference>
<dbReference type="SUPFAM" id="SSF53335">
    <property type="entry name" value="S-adenosyl-L-methionine-dependent methyltransferases"/>
    <property type="match status" value="1"/>
</dbReference>
<dbReference type="GO" id="GO:0008176">
    <property type="term" value="F:tRNA (guanine(46)-N7)-methyltransferase activity"/>
    <property type="evidence" value="ECO:0007669"/>
    <property type="project" value="UniProtKB-EC"/>
</dbReference>
<feature type="binding site" evidence="7">
    <location>
        <position position="133"/>
    </location>
    <ligand>
        <name>S-adenosyl-L-methionine</name>
        <dbReference type="ChEBI" id="CHEBI:59789"/>
    </ligand>
</feature>
<feature type="binding site" evidence="7">
    <location>
        <position position="137"/>
    </location>
    <ligand>
        <name>substrate</name>
    </ligand>
</feature>
<evidence type="ECO:0000256" key="1">
    <source>
        <dbReference type="ARBA" id="ARBA00000142"/>
    </source>
</evidence>
<feature type="binding site" evidence="7">
    <location>
        <begin position="206"/>
        <end position="209"/>
    </location>
    <ligand>
        <name>substrate</name>
    </ligand>
</feature>
<dbReference type="InterPro" id="IPR029063">
    <property type="entry name" value="SAM-dependent_MTases_sf"/>
</dbReference>
<accession>A0ABY6Q465</accession>
<comment type="caution">
    <text evidence="7">Lacks conserved residue(s) required for the propagation of feature annotation.</text>
</comment>
<dbReference type="PANTHER" id="PTHR23417">
    <property type="entry name" value="3-DEOXY-D-MANNO-OCTULOSONIC-ACID TRANSFERASE/TRNA GUANINE-N 7 - -METHYLTRANSFERASE"/>
    <property type="match status" value="1"/>
</dbReference>
<sequence length="236" mass="26993">MSEQSNYRIKSFVIRAGRMTESQQKGWSSVFPAHGFTLSEKRFDWDRSFAVAGRRVLEIGFGMGDSLVAMADQNPQDRYLGIEVHRPGVGKLLSEVDKRGIKNLKVFAEDAVQVLEEAIPQESIDLLQIFFPDPWHKKRHHKRRLIQPDFVELLVSRLSPSGHLHLATDWQPYAAHMMDVLSANALLLNTAGQNNYIARPESRPETKFERRGHRLGHGVWDLLFEKKSHDASRLVS</sequence>
<evidence type="ECO:0000256" key="2">
    <source>
        <dbReference type="ARBA" id="ARBA00003015"/>
    </source>
</evidence>
<keyword evidence="3 7" id="KW-0489">Methyltransferase</keyword>
<dbReference type="Pfam" id="PF02390">
    <property type="entry name" value="Methyltransf_4"/>
    <property type="match status" value="1"/>
</dbReference>
<dbReference type="HAMAP" id="MF_01057">
    <property type="entry name" value="tRNA_methyltr_TrmB"/>
    <property type="match status" value="1"/>
</dbReference>
<protein>
    <recommendedName>
        <fullName evidence="7">tRNA (guanine-N(7)-)-methyltransferase</fullName>
        <ecNumber evidence="7">2.1.1.33</ecNumber>
    </recommendedName>
    <alternativeName>
        <fullName evidence="7">tRNA (guanine(46)-N(7))-methyltransferase</fullName>
    </alternativeName>
    <alternativeName>
        <fullName evidence="7">tRNA(m7G46)-methyltransferase</fullName>
    </alternativeName>
</protein>
<comment type="catalytic activity">
    <reaction evidence="1 7">
        <text>guanosine(46) in tRNA + S-adenosyl-L-methionine = N(7)-methylguanosine(46) in tRNA + S-adenosyl-L-homocysteine</text>
        <dbReference type="Rhea" id="RHEA:42708"/>
        <dbReference type="Rhea" id="RHEA-COMP:10188"/>
        <dbReference type="Rhea" id="RHEA-COMP:10189"/>
        <dbReference type="ChEBI" id="CHEBI:57856"/>
        <dbReference type="ChEBI" id="CHEBI:59789"/>
        <dbReference type="ChEBI" id="CHEBI:74269"/>
        <dbReference type="ChEBI" id="CHEBI:74480"/>
        <dbReference type="EC" id="2.1.1.33"/>
    </reaction>
</comment>
<comment type="similarity">
    <text evidence="7">Belongs to the class I-like SAM-binding methyltransferase superfamily. TrmB family.</text>
</comment>
<dbReference type="Proteomes" id="UP001317963">
    <property type="component" value="Chromosome"/>
</dbReference>
<proteinExistence type="inferred from homology"/>
<dbReference type="CDD" id="cd02440">
    <property type="entry name" value="AdoMet_MTases"/>
    <property type="match status" value="1"/>
</dbReference>
<keyword evidence="6 7" id="KW-0819">tRNA processing</keyword>
<feature type="binding site" evidence="7">
    <location>
        <position position="169"/>
    </location>
    <ligand>
        <name>substrate</name>
    </ligand>
</feature>
<feature type="binding site" evidence="7">
    <location>
        <position position="83"/>
    </location>
    <ligand>
        <name>S-adenosyl-L-methionine</name>
        <dbReference type="ChEBI" id="CHEBI:59789"/>
    </ligand>
</feature>
<evidence type="ECO:0000256" key="3">
    <source>
        <dbReference type="ARBA" id="ARBA00022603"/>
    </source>
</evidence>
<keyword evidence="9" id="KW-1185">Reference proteome</keyword>
<dbReference type="EC" id="2.1.1.33" evidence="7"/>
<dbReference type="RefSeq" id="WP_279242452.1">
    <property type="nucleotide sequence ID" value="NZ_CP036501.1"/>
</dbReference>